<gene>
    <name evidence="1" type="ORF">IRI77_23425</name>
</gene>
<keyword evidence="2" id="KW-1185">Reference proteome</keyword>
<protein>
    <submittedName>
        <fullName evidence="1">Uncharacterized protein</fullName>
    </submittedName>
</protein>
<dbReference type="AlphaFoldDB" id="A0A7S7NLC4"/>
<reference evidence="1 2" key="1">
    <citation type="submission" date="2020-10" db="EMBL/GenBank/DDBJ databases">
        <title>Complete genome sequence of Paludibaculum fermentans P105T, a facultatively anaerobic acidobacterium capable of dissimilatory Fe(III) reduction.</title>
        <authorList>
            <person name="Dedysh S.N."/>
            <person name="Beletsky A.V."/>
            <person name="Kulichevskaya I.S."/>
            <person name="Mardanov A.V."/>
            <person name="Ravin N.V."/>
        </authorList>
    </citation>
    <scope>NUCLEOTIDE SEQUENCE [LARGE SCALE GENOMIC DNA]</scope>
    <source>
        <strain evidence="1 2">P105</strain>
    </source>
</reference>
<evidence type="ECO:0000313" key="1">
    <source>
        <dbReference type="EMBL" id="QOY85760.1"/>
    </source>
</evidence>
<name>A0A7S7NLC4_PALFE</name>
<proteinExistence type="predicted"/>
<dbReference type="EMBL" id="CP063849">
    <property type="protein sequence ID" value="QOY85760.1"/>
    <property type="molecule type" value="Genomic_DNA"/>
</dbReference>
<evidence type="ECO:0000313" key="2">
    <source>
        <dbReference type="Proteomes" id="UP000593892"/>
    </source>
</evidence>
<accession>A0A7S7NLC4</accession>
<dbReference type="Proteomes" id="UP000593892">
    <property type="component" value="Chromosome"/>
</dbReference>
<organism evidence="1 2">
    <name type="scientific">Paludibaculum fermentans</name>
    <dbReference type="NCBI Taxonomy" id="1473598"/>
    <lineage>
        <taxon>Bacteria</taxon>
        <taxon>Pseudomonadati</taxon>
        <taxon>Acidobacteriota</taxon>
        <taxon>Terriglobia</taxon>
        <taxon>Bryobacterales</taxon>
        <taxon>Bryobacteraceae</taxon>
        <taxon>Paludibaculum</taxon>
    </lineage>
</organism>
<dbReference type="KEGG" id="pfer:IRI77_23425"/>
<dbReference type="RefSeq" id="WP_194447429.1">
    <property type="nucleotide sequence ID" value="NZ_CP063849.1"/>
</dbReference>
<sequence length="98" mass="11345">MPDTMIYRRRRSKTTVPGGFYRFTDSLNRTITGPGDGEFIHLRDEFGQSWRGMAERMADDTIRYRFRDDNGNFISGVSDGYGVILRDQKGKTWRGVVD</sequence>